<evidence type="ECO:0000313" key="8">
    <source>
        <dbReference type="Proteomes" id="UP000054821"/>
    </source>
</evidence>
<comment type="subcellular location">
    <subcellularLocation>
        <location evidence="1">Membrane</location>
        <topology evidence="1">Multi-pass membrane protein</topology>
    </subcellularLocation>
</comment>
<feature type="transmembrane region" description="Helical" evidence="6">
    <location>
        <begin position="211"/>
        <end position="231"/>
    </location>
</feature>
<feature type="transmembrane region" description="Helical" evidence="6">
    <location>
        <begin position="59"/>
        <end position="83"/>
    </location>
</feature>
<dbReference type="AlphaFoldDB" id="A0A2P4ZMY0"/>
<dbReference type="PROSITE" id="PS00218">
    <property type="entry name" value="AMINO_ACID_PERMEASE_1"/>
    <property type="match status" value="1"/>
</dbReference>
<dbReference type="GeneID" id="29982945"/>
<proteinExistence type="predicted"/>
<dbReference type="PIRSF" id="PIRSF006060">
    <property type="entry name" value="AA_transporter"/>
    <property type="match status" value="1"/>
</dbReference>
<evidence type="ECO:0000256" key="1">
    <source>
        <dbReference type="ARBA" id="ARBA00004141"/>
    </source>
</evidence>
<dbReference type="Gene3D" id="1.20.1740.10">
    <property type="entry name" value="Amino acid/polyamine transporter I"/>
    <property type="match status" value="1"/>
</dbReference>
<feature type="transmembrane region" description="Helical" evidence="6">
    <location>
        <begin position="182"/>
        <end position="204"/>
    </location>
</feature>
<dbReference type="GO" id="GO:0016020">
    <property type="term" value="C:membrane"/>
    <property type="evidence" value="ECO:0007669"/>
    <property type="project" value="UniProtKB-SubCell"/>
</dbReference>
<dbReference type="STRING" id="398673.A0A2P4ZMY0"/>
<feature type="transmembrane region" description="Helical" evidence="6">
    <location>
        <begin position="89"/>
        <end position="109"/>
    </location>
</feature>
<keyword evidence="8" id="KW-1185">Reference proteome</keyword>
<dbReference type="Pfam" id="PF13520">
    <property type="entry name" value="AA_permease_2"/>
    <property type="match status" value="2"/>
</dbReference>
<comment type="caution">
    <text evidence="7">The sequence shown here is derived from an EMBL/GenBank/DDBJ whole genome shotgun (WGS) entry which is preliminary data.</text>
</comment>
<keyword evidence="5 6" id="KW-0472">Membrane</keyword>
<dbReference type="InterPro" id="IPR004840">
    <property type="entry name" value="Amino_acid_permease_CS"/>
</dbReference>
<dbReference type="RefSeq" id="XP_018663979.1">
    <property type="nucleotide sequence ID" value="XM_018802862.1"/>
</dbReference>
<reference evidence="7 8" key="1">
    <citation type="journal article" date="2016" name="Genome Announc.">
        <title>Draft Whole-Genome Sequence of Trichoderma gamsii T6085, a Promising Biocontrol Agent of Fusarium Head Blight on Wheat.</title>
        <authorList>
            <person name="Baroncelli R."/>
            <person name="Zapparata A."/>
            <person name="Piaggeschi G."/>
            <person name="Sarrocco S."/>
            <person name="Vannacci G."/>
        </authorList>
    </citation>
    <scope>NUCLEOTIDE SEQUENCE [LARGE SCALE GENOMIC DNA]</scope>
    <source>
        <strain evidence="7 8">T6085</strain>
    </source>
</reference>
<gene>
    <name evidence="7" type="ORF">TGAM01_v205542</name>
</gene>
<evidence type="ECO:0000313" key="7">
    <source>
        <dbReference type="EMBL" id="PON25657.1"/>
    </source>
</evidence>
<feature type="transmembrane region" description="Helical" evidence="6">
    <location>
        <begin position="291"/>
        <end position="314"/>
    </location>
</feature>
<keyword evidence="4 6" id="KW-1133">Transmembrane helix</keyword>
<organism evidence="7 8">
    <name type="scientific">Trichoderma gamsii</name>
    <dbReference type="NCBI Taxonomy" id="398673"/>
    <lineage>
        <taxon>Eukaryota</taxon>
        <taxon>Fungi</taxon>
        <taxon>Dikarya</taxon>
        <taxon>Ascomycota</taxon>
        <taxon>Pezizomycotina</taxon>
        <taxon>Sordariomycetes</taxon>
        <taxon>Hypocreomycetidae</taxon>
        <taxon>Hypocreales</taxon>
        <taxon>Hypocreaceae</taxon>
        <taxon>Trichoderma</taxon>
    </lineage>
</organism>
<protein>
    <submittedName>
        <fullName evidence="7">Amino acid permease-2</fullName>
    </submittedName>
</protein>
<feature type="transmembrane region" description="Helical" evidence="6">
    <location>
        <begin position="373"/>
        <end position="390"/>
    </location>
</feature>
<dbReference type="PANTHER" id="PTHR45649:SF6">
    <property type="entry name" value="GABA-SPECIFIC PERMEASE"/>
    <property type="match status" value="1"/>
</dbReference>
<accession>A0A2P4ZMY0</accession>
<keyword evidence="3 6" id="KW-0812">Transmembrane</keyword>
<dbReference type="GO" id="GO:0022857">
    <property type="term" value="F:transmembrane transporter activity"/>
    <property type="evidence" value="ECO:0007669"/>
    <property type="project" value="InterPro"/>
</dbReference>
<dbReference type="InterPro" id="IPR002293">
    <property type="entry name" value="AA/rel_permease1"/>
</dbReference>
<name>A0A2P4ZMY0_9HYPO</name>
<dbReference type="EMBL" id="JPDN02000017">
    <property type="protein sequence ID" value="PON25657.1"/>
    <property type="molecule type" value="Genomic_DNA"/>
</dbReference>
<feature type="transmembrane region" description="Helical" evidence="6">
    <location>
        <begin position="147"/>
        <end position="170"/>
    </location>
</feature>
<feature type="transmembrane region" description="Helical" evidence="6">
    <location>
        <begin position="397"/>
        <end position="420"/>
    </location>
</feature>
<evidence type="ECO:0000256" key="5">
    <source>
        <dbReference type="ARBA" id="ARBA00023136"/>
    </source>
</evidence>
<feature type="transmembrane region" description="Helical" evidence="6">
    <location>
        <begin position="259"/>
        <end position="279"/>
    </location>
</feature>
<keyword evidence="2" id="KW-0813">Transport</keyword>
<evidence type="ECO:0000256" key="4">
    <source>
        <dbReference type="ARBA" id="ARBA00022989"/>
    </source>
</evidence>
<sequence length="495" mass="53738">MAPQKSHENTEGITMEVEDTLPEAEKTISYDLALANVADTEQLANIGYKQELKRHYSSIQVFAIAFSIMGLLPSISATLWFSIPAGPAGMVWGWFSASALIFVVALAIAELGSSLPTSGGLYWWTHHFAADRYKNPLSFLVGYSNTLGLIGGICSIDYGFASFIVSLGSISSNGEWSPNRGYLYAIFIATVLCHGLLATFCARIMHHLQTWFVVANIALIIATIIALPVSMRVRGVPINSAGTVFGHIANEGTEWPTGWTFMLSWLCPIWTIGAFDSCVHMSEEAKSPKTAVPIGTVASVGCCWVLGFVLNAILAACAGSDFEAILASPFDQPVAQVIAASRQSWAFSRDGALPFSSYLRKISKSFGYQPLRTVWACCLTAIILGLLSLVNNAAANALFSLAAAGNNVAWGIPILCRVLWGQSKFRPGPFYLGKRLSVAVSILALLYLTFSTILCMFPTQGPNPDRKSTVPSSPFFTFFIIVRLIRTDPFFIYRN</sequence>
<evidence type="ECO:0000256" key="6">
    <source>
        <dbReference type="SAM" id="Phobius"/>
    </source>
</evidence>
<dbReference type="GO" id="GO:0006865">
    <property type="term" value="P:amino acid transport"/>
    <property type="evidence" value="ECO:0007669"/>
    <property type="project" value="InterPro"/>
</dbReference>
<evidence type="ECO:0000256" key="2">
    <source>
        <dbReference type="ARBA" id="ARBA00022448"/>
    </source>
</evidence>
<feature type="transmembrane region" description="Helical" evidence="6">
    <location>
        <begin position="436"/>
        <end position="457"/>
    </location>
</feature>
<evidence type="ECO:0000256" key="3">
    <source>
        <dbReference type="ARBA" id="ARBA00022692"/>
    </source>
</evidence>
<dbReference type="PANTHER" id="PTHR45649">
    <property type="entry name" value="AMINO-ACID PERMEASE BAT1"/>
    <property type="match status" value="1"/>
</dbReference>
<dbReference type="Proteomes" id="UP000054821">
    <property type="component" value="Unassembled WGS sequence"/>
</dbReference>